<dbReference type="Proteomes" id="UP000308697">
    <property type="component" value="Unassembled WGS sequence"/>
</dbReference>
<organism evidence="1 2">
    <name type="scientific">Streptomyces piniterrae</name>
    <dbReference type="NCBI Taxonomy" id="2571125"/>
    <lineage>
        <taxon>Bacteria</taxon>
        <taxon>Bacillati</taxon>
        <taxon>Actinomycetota</taxon>
        <taxon>Actinomycetes</taxon>
        <taxon>Kitasatosporales</taxon>
        <taxon>Streptomycetaceae</taxon>
        <taxon>Streptomyces</taxon>
    </lineage>
</organism>
<dbReference type="RefSeq" id="WP_136744799.1">
    <property type="nucleotide sequence ID" value="NZ_SUMB01000020.1"/>
</dbReference>
<accession>A0A4U0MLR9</accession>
<keyword evidence="2" id="KW-1185">Reference proteome</keyword>
<name>A0A4U0MLR9_9ACTN</name>
<evidence type="ECO:0000313" key="1">
    <source>
        <dbReference type="EMBL" id="TJZ41412.1"/>
    </source>
</evidence>
<sequence length="85" mass="8791">MQSLIRWSLGIAILGLSALALVGAIATYGHQHAQSAYGIRHEGKPPKPEKGYTCPRGGFELLDIETARACGPGGGTAVPAAVARH</sequence>
<gene>
    <name evidence="1" type="ORF">FCH28_36850</name>
</gene>
<comment type="caution">
    <text evidence="1">The sequence shown here is derived from an EMBL/GenBank/DDBJ whole genome shotgun (WGS) entry which is preliminary data.</text>
</comment>
<protein>
    <submittedName>
        <fullName evidence="1">Uncharacterized protein</fullName>
    </submittedName>
</protein>
<dbReference type="AlphaFoldDB" id="A0A4U0MLR9"/>
<evidence type="ECO:0000313" key="2">
    <source>
        <dbReference type="Proteomes" id="UP000308697"/>
    </source>
</evidence>
<dbReference type="EMBL" id="SUMB01000020">
    <property type="protein sequence ID" value="TJZ41412.1"/>
    <property type="molecule type" value="Genomic_DNA"/>
</dbReference>
<reference evidence="1 2" key="1">
    <citation type="submission" date="2019-04" db="EMBL/GenBank/DDBJ databases">
        <title>Streptomyces piniterrae sp. nov., a heliquinomycin-producing actinomycete isolated from rhizosphere soil of Pinus yunnanensis.</title>
        <authorList>
            <person name="Zhuang X."/>
            <person name="Zhao J."/>
        </authorList>
    </citation>
    <scope>NUCLEOTIDE SEQUENCE [LARGE SCALE GENOMIC DNA]</scope>
    <source>
        <strain evidence="2">jys28</strain>
    </source>
</reference>
<proteinExistence type="predicted"/>